<dbReference type="eggNOG" id="ENOG502SMEW">
    <property type="taxonomic scope" value="Eukaryota"/>
</dbReference>
<feature type="domain" description="DUF2264" evidence="2">
    <location>
        <begin position="394"/>
        <end position="680"/>
    </location>
</feature>
<dbReference type="InterPro" id="IPR049349">
    <property type="entry name" value="DUF2264_N"/>
</dbReference>
<keyword evidence="4" id="KW-1185">Reference proteome</keyword>
<dbReference type="Pfam" id="PF10022">
    <property type="entry name" value="DUF2264"/>
    <property type="match status" value="1"/>
</dbReference>
<protein>
    <recommendedName>
        <fullName evidence="5">DUF2264 domain-containing protein</fullName>
    </recommendedName>
</protein>
<dbReference type="OrthoDB" id="6132182at2759"/>
<dbReference type="PANTHER" id="PTHR35339:SF2">
    <property type="entry name" value="DUF2264 DOMAIN-CONTAINING PROTEIN-RELATED"/>
    <property type="match status" value="1"/>
</dbReference>
<dbReference type="KEGG" id="pfy:PFICI_08488"/>
<dbReference type="PANTHER" id="PTHR35339">
    <property type="entry name" value="LINALOOL DEHYDRATASE_ISOMERASE DOMAIN-CONTAINING PROTEIN"/>
    <property type="match status" value="1"/>
</dbReference>
<dbReference type="PIRSF" id="PIRSF014753">
    <property type="entry name" value="UCP014753"/>
    <property type="match status" value="1"/>
</dbReference>
<dbReference type="GeneID" id="19273501"/>
<dbReference type="AlphaFoldDB" id="W3X4M3"/>
<evidence type="ECO:0000313" key="3">
    <source>
        <dbReference type="EMBL" id="ETS80959.1"/>
    </source>
</evidence>
<sequence length="695" mass="77708">MPPLAGFSDNPFQTHSDLITAAVALIKPLEVYKSNGKARIKIASSSGAGFSETAAQVEGFSRPLWVVAHLLELESKGCVPNLAQTGVNLQSWVLGLKSGTDPSSNEYFGDLGDFDQRMVEMEAIALSILISPSNFAFRNDAFARSNLVKWLSQINRRKLPVNNWRWFRVFVNLALYKELQVPRGQVQRHLDEDLAILDSFYLQDGWSSDGTWGEERKQADYYSGSFAIQFAQLLFVKYATEFDASRADRYKQQAKEFATHYWRFFDTNGAAIPFGRSLTYRFAFAAFWSALSLAEVELLAQLNNVGVVKGLLLRHLRWWAKQPHIFNTDGTLNIGYTYANLFMSEDYNSPQSVYWCLKSFIAAAIHPDSLFWTSEEAPHPAASGIPTKMQLIWPAKQIVCNTPEHHFLLSSGQSTRKNHRSREAKYSKFAYSSAFAFSVPCGVSLEQLAPDSVLSLSTDGGETWKVRWEPFNVSHECVSFRNEQLPVLVSSWKPWNNLNIIVETRLFSPHTAWPGWSLRVHTLRWLAERCVPDQLIALDSGFAISSQTRLGHSIFEQPCTSDFSSCATNEGWWKDDMSCLIVSEAGASGTVDLTPEFLPLGPNCTLHPERQARIIKPDANTNLSAQRTLLPSSQHHFSAAHSNSQDSGGKTVHHIVTGVFAAQSSKVQLSNVWSLWQNRPSGSLDPSYGTLTLGG</sequence>
<dbReference type="Pfam" id="PF20938">
    <property type="entry name" value="DUF2264_C"/>
    <property type="match status" value="1"/>
</dbReference>
<reference evidence="4" key="1">
    <citation type="journal article" date="2015" name="BMC Genomics">
        <title>Genomic and transcriptomic analysis of the endophytic fungus Pestalotiopsis fici reveals its lifestyle and high potential for synthesis of natural products.</title>
        <authorList>
            <person name="Wang X."/>
            <person name="Zhang X."/>
            <person name="Liu L."/>
            <person name="Xiang M."/>
            <person name="Wang W."/>
            <person name="Sun X."/>
            <person name="Che Y."/>
            <person name="Guo L."/>
            <person name="Liu G."/>
            <person name="Guo L."/>
            <person name="Wang C."/>
            <person name="Yin W.B."/>
            <person name="Stadler M."/>
            <person name="Zhang X."/>
            <person name="Liu X."/>
        </authorList>
    </citation>
    <scope>NUCLEOTIDE SEQUENCE [LARGE SCALE GENOMIC DNA]</scope>
    <source>
        <strain evidence="4">W106-1 / CGMCC3.15140</strain>
    </source>
</reference>
<dbReference type="EMBL" id="KI912113">
    <property type="protein sequence ID" value="ETS80959.1"/>
    <property type="molecule type" value="Genomic_DNA"/>
</dbReference>
<gene>
    <name evidence="3" type="ORF">PFICI_08488</name>
</gene>
<evidence type="ECO:0000259" key="2">
    <source>
        <dbReference type="Pfam" id="PF20938"/>
    </source>
</evidence>
<accession>W3X4M3</accession>
<dbReference type="HOGENOM" id="CLU_028269_1_0_1"/>
<proteinExistence type="predicted"/>
<organism evidence="3 4">
    <name type="scientific">Pestalotiopsis fici (strain W106-1 / CGMCC3.15140)</name>
    <dbReference type="NCBI Taxonomy" id="1229662"/>
    <lineage>
        <taxon>Eukaryota</taxon>
        <taxon>Fungi</taxon>
        <taxon>Dikarya</taxon>
        <taxon>Ascomycota</taxon>
        <taxon>Pezizomycotina</taxon>
        <taxon>Sordariomycetes</taxon>
        <taxon>Xylariomycetidae</taxon>
        <taxon>Amphisphaeriales</taxon>
        <taxon>Sporocadaceae</taxon>
        <taxon>Pestalotiopsis</taxon>
    </lineage>
</organism>
<evidence type="ECO:0000313" key="4">
    <source>
        <dbReference type="Proteomes" id="UP000030651"/>
    </source>
</evidence>
<feature type="domain" description="DUF2264" evidence="1">
    <location>
        <begin position="15"/>
        <end position="379"/>
    </location>
</feature>
<evidence type="ECO:0000259" key="1">
    <source>
        <dbReference type="Pfam" id="PF10022"/>
    </source>
</evidence>
<dbReference type="InterPro" id="IPR016624">
    <property type="entry name" value="UCP014753"/>
</dbReference>
<dbReference type="InParanoid" id="W3X4M3"/>
<dbReference type="InterPro" id="IPR049237">
    <property type="entry name" value="DUF2264_C"/>
</dbReference>
<name>W3X4M3_PESFW</name>
<dbReference type="RefSeq" id="XP_007835260.1">
    <property type="nucleotide sequence ID" value="XM_007837069.1"/>
</dbReference>
<dbReference type="OMA" id="HIFNTDG"/>
<dbReference type="Proteomes" id="UP000030651">
    <property type="component" value="Unassembled WGS sequence"/>
</dbReference>
<evidence type="ECO:0008006" key="5">
    <source>
        <dbReference type="Google" id="ProtNLM"/>
    </source>
</evidence>